<protein>
    <recommendedName>
        <fullName evidence="4">O-methyltransferase C-terminal domain-containing protein</fullName>
    </recommendedName>
</protein>
<evidence type="ECO:0000256" key="2">
    <source>
        <dbReference type="ARBA" id="ARBA00022679"/>
    </source>
</evidence>
<dbReference type="PANTHER" id="PTHR43712">
    <property type="entry name" value="PUTATIVE (AFU_ORTHOLOGUE AFUA_4G14580)-RELATED"/>
    <property type="match status" value="1"/>
</dbReference>
<dbReference type="InterPro" id="IPR029063">
    <property type="entry name" value="SAM-dependent_MTases_sf"/>
</dbReference>
<dbReference type="InterPro" id="IPR016461">
    <property type="entry name" value="COMT-like"/>
</dbReference>
<dbReference type="AlphaFoldDB" id="A0AAD9ME83"/>
<dbReference type="Gene3D" id="1.10.10.10">
    <property type="entry name" value="Winged helix-like DNA-binding domain superfamily/Winged helix DNA-binding domain"/>
    <property type="match status" value="1"/>
</dbReference>
<evidence type="ECO:0000256" key="3">
    <source>
        <dbReference type="ARBA" id="ARBA00022691"/>
    </source>
</evidence>
<dbReference type="Pfam" id="PF00891">
    <property type="entry name" value="Methyltransf_2"/>
    <property type="match status" value="1"/>
</dbReference>
<dbReference type="SUPFAM" id="SSF53335">
    <property type="entry name" value="S-adenosyl-L-methionine-dependent methyltransferases"/>
    <property type="match status" value="1"/>
</dbReference>
<name>A0AAD9ME83_9PEZI</name>
<keyword evidence="6" id="KW-1185">Reference proteome</keyword>
<evidence type="ECO:0000256" key="1">
    <source>
        <dbReference type="ARBA" id="ARBA00022603"/>
    </source>
</evidence>
<keyword evidence="2" id="KW-0808">Transferase</keyword>
<dbReference type="SUPFAM" id="SSF46785">
    <property type="entry name" value="Winged helix' DNA-binding domain"/>
    <property type="match status" value="1"/>
</dbReference>
<keyword evidence="1" id="KW-0489">Methyltransferase</keyword>
<dbReference type="InterPro" id="IPR036390">
    <property type="entry name" value="WH_DNA-bd_sf"/>
</dbReference>
<comment type="caution">
    <text evidence="5">The sequence shown here is derived from an EMBL/GenBank/DDBJ whole genome shotgun (WGS) entry which is preliminary data.</text>
</comment>
<gene>
    <name evidence="5" type="ORF">P8C59_006119</name>
</gene>
<dbReference type="InterPro" id="IPR036388">
    <property type="entry name" value="WH-like_DNA-bd_sf"/>
</dbReference>
<reference evidence="5" key="1">
    <citation type="journal article" date="2023" name="Mol. Plant Microbe Interact.">
        <title>Elucidating the Obligate Nature and Biological Capacity of an Invasive Fungal Corn Pathogen.</title>
        <authorList>
            <person name="MacCready J.S."/>
            <person name="Roggenkamp E.M."/>
            <person name="Gdanetz K."/>
            <person name="Chilvers M.I."/>
        </authorList>
    </citation>
    <scope>NUCLEOTIDE SEQUENCE</scope>
    <source>
        <strain evidence="5">PM02</strain>
    </source>
</reference>
<keyword evidence="3" id="KW-0949">S-adenosyl-L-methionine</keyword>
<proteinExistence type="predicted"/>
<dbReference type="GO" id="GO:0008171">
    <property type="term" value="F:O-methyltransferase activity"/>
    <property type="evidence" value="ECO:0007669"/>
    <property type="project" value="InterPro"/>
</dbReference>
<dbReference type="Proteomes" id="UP001217918">
    <property type="component" value="Unassembled WGS sequence"/>
</dbReference>
<evidence type="ECO:0000313" key="6">
    <source>
        <dbReference type="Proteomes" id="UP001217918"/>
    </source>
</evidence>
<dbReference type="EMBL" id="JAQQPM010000005">
    <property type="protein sequence ID" value="KAK2071715.1"/>
    <property type="molecule type" value="Genomic_DNA"/>
</dbReference>
<accession>A0AAD9ME83</accession>
<organism evidence="5 6">
    <name type="scientific">Phyllachora maydis</name>
    <dbReference type="NCBI Taxonomy" id="1825666"/>
    <lineage>
        <taxon>Eukaryota</taxon>
        <taxon>Fungi</taxon>
        <taxon>Dikarya</taxon>
        <taxon>Ascomycota</taxon>
        <taxon>Pezizomycotina</taxon>
        <taxon>Sordariomycetes</taxon>
        <taxon>Sordariomycetidae</taxon>
        <taxon>Phyllachorales</taxon>
        <taxon>Phyllachoraceae</taxon>
        <taxon>Phyllachora</taxon>
    </lineage>
</organism>
<dbReference type="PROSITE" id="PS51683">
    <property type="entry name" value="SAM_OMT_II"/>
    <property type="match status" value="1"/>
</dbReference>
<dbReference type="InterPro" id="IPR001077">
    <property type="entry name" value="COMT_C"/>
</dbReference>
<feature type="domain" description="O-methyltransferase C-terminal" evidence="4">
    <location>
        <begin position="253"/>
        <end position="398"/>
    </location>
</feature>
<evidence type="ECO:0000313" key="5">
    <source>
        <dbReference type="EMBL" id="KAK2071715.1"/>
    </source>
</evidence>
<dbReference type="GO" id="GO:0032259">
    <property type="term" value="P:methylation"/>
    <property type="evidence" value="ECO:0007669"/>
    <property type="project" value="UniProtKB-KW"/>
</dbReference>
<sequence>MPFITQPSLSRDEAVALACKIEAINADPGFIRDIKDDALRRRLRDAGRSLGFAMETMVETIGRIGTAPMQLAMARIGQEAGIFAALAEADGRVLSHSDVAQKTVMDPILLNQFLRWYQSYDYISNPDVDGYAANDITRALASSAGYDGIHLYSEFKAPVFAAFPQFMRENGFQAPTDPARCGFQLGQRTSLSAFAWLLQRPEHQGHFIRWMTGRMAGLALWLDGFDFPGVVLGAGKQGAAGAAAETDADTVLFVDVGGALGHNAILLRQRYPDLKGRVVVQDQASVVEQSRAAALPGHEDVERQVYDFWTPQPIKGARAYYFSHIFHDWPDHKCLEILANTMSAMTAGSVLLIDEAVVPERRAPWLTTDLDLCMVTALAARERTRADWEALLARAGFEVLGIHKYQEDFEQAVIVAAPLDLAP</sequence>
<dbReference type="PANTHER" id="PTHR43712:SF2">
    <property type="entry name" value="O-METHYLTRANSFERASE CICE"/>
    <property type="match status" value="1"/>
</dbReference>
<evidence type="ECO:0000259" key="4">
    <source>
        <dbReference type="Pfam" id="PF00891"/>
    </source>
</evidence>
<dbReference type="Gene3D" id="3.40.50.150">
    <property type="entry name" value="Vaccinia Virus protein VP39"/>
    <property type="match status" value="1"/>
</dbReference>